<accession>A0A402B272</accession>
<dbReference type="RefSeq" id="WP_126626021.1">
    <property type="nucleotide sequence ID" value="NZ_BIFT01000001.1"/>
</dbReference>
<dbReference type="GO" id="GO:0009089">
    <property type="term" value="P:lysine biosynthetic process via diaminopimelate"/>
    <property type="evidence" value="ECO:0007669"/>
    <property type="project" value="TreeGrafter"/>
</dbReference>
<dbReference type="GO" id="GO:0009014">
    <property type="term" value="F:succinyl-diaminopimelate desuccinylase activity"/>
    <property type="evidence" value="ECO:0007669"/>
    <property type="project" value="TreeGrafter"/>
</dbReference>
<protein>
    <submittedName>
        <fullName evidence="4">Uncharacterized protein</fullName>
    </submittedName>
</protein>
<dbReference type="InterPro" id="IPR051458">
    <property type="entry name" value="Cyt/Met_Dipeptidase"/>
</dbReference>
<dbReference type="GO" id="GO:0005829">
    <property type="term" value="C:cytosol"/>
    <property type="evidence" value="ECO:0007669"/>
    <property type="project" value="TreeGrafter"/>
</dbReference>
<dbReference type="GO" id="GO:0006508">
    <property type="term" value="P:proteolysis"/>
    <property type="evidence" value="ECO:0007669"/>
    <property type="project" value="UniProtKB-KW"/>
</dbReference>
<dbReference type="PANTHER" id="PTHR43270:SF8">
    <property type="entry name" value="DI- AND TRIPEPTIDASE DUG2-RELATED"/>
    <property type="match status" value="1"/>
</dbReference>
<dbReference type="SUPFAM" id="SSF53187">
    <property type="entry name" value="Zn-dependent exopeptidases"/>
    <property type="match status" value="1"/>
</dbReference>
<keyword evidence="1" id="KW-0645">Protease</keyword>
<comment type="caution">
    <text evidence="4">The sequence shown here is derived from an EMBL/GenBank/DDBJ whole genome shotgun (WGS) entry which is preliminary data.</text>
</comment>
<dbReference type="AlphaFoldDB" id="A0A402B272"/>
<evidence type="ECO:0000256" key="1">
    <source>
        <dbReference type="ARBA" id="ARBA00022670"/>
    </source>
</evidence>
<dbReference type="EMBL" id="BIFT01000001">
    <property type="protein sequence ID" value="GCE25439.1"/>
    <property type="molecule type" value="Genomic_DNA"/>
</dbReference>
<proteinExistence type="predicted"/>
<dbReference type="PANTHER" id="PTHR43270">
    <property type="entry name" value="BETA-ALA-HIS DIPEPTIDASE"/>
    <property type="match status" value="1"/>
</dbReference>
<reference evidence="5" key="1">
    <citation type="submission" date="2018-12" db="EMBL/GenBank/DDBJ databases">
        <title>Tengunoibacter tsumagoiensis gen. nov., sp. nov., Dictyobacter kobayashii sp. nov., D. alpinus sp. nov., and D. joshuensis sp. nov. and description of Dictyobacteraceae fam. nov. within the order Ktedonobacterales isolated from Tengu-no-mugimeshi.</title>
        <authorList>
            <person name="Wang C.M."/>
            <person name="Zheng Y."/>
            <person name="Sakai Y."/>
            <person name="Toyoda A."/>
            <person name="Minakuchi Y."/>
            <person name="Abe K."/>
            <person name="Yokota A."/>
            <person name="Yabe S."/>
        </authorList>
    </citation>
    <scope>NUCLEOTIDE SEQUENCE [LARGE SCALE GENOMIC DNA]</scope>
    <source>
        <strain evidence="5">Uno16</strain>
    </source>
</reference>
<evidence type="ECO:0000256" key="3">
    <source>
        <dbReference type="ARBA" id="ARBA00022801"/>
    </source>
</evidence>
<dbReference type="Gene3D" id="3.30.70.360">
    <property type="match status" value="1"/>
</dbReference>
<sequence length="428" mass="48051">MAFSSMQQILFQAIDDQFPSNMNAWQNISHQCYTSPDTKIQELFFPLLHRNGFSVQYLDLDQQILYAEYMVQAPQTLLFCLQDTPQASAQQVVFPLFSQMAALRAYIHSSGQLPVNIKWLIMGQGPTTSTSLAQLLSEQTQLFQADGCILYTTKREISKVIDQTELILGIKGHLAVKLFLKVAEKMIPASYGSIAPDAAWQLLWLLGSVKSAHEEVLLENFYDSLLPAEDEILEALARLPDTTKDLTTSWGLSQLLLGLEGSQQHYAHFLTPSCNITMLESNTIAENDKQKSWEGSLPSQASAQLDFYLLPGQDPYAIFTKLEQHLHSQTAYELQCQLLTAQHPIYTSVHTHLVQRIQQTLIDVYQQPPLLLPSTSGTFPYALLANRLSIPTISLAPPLLSTADTEHVYQQLNQSMKQNILFIASMDD</sequence>
<dbReference type="Proteomes" id="UP000287171">
    <property type="component" value="Unassembled WGS sequence"/>
</dbReference>
<name>A0A402B272_9CHLR</name>
<keyword evidence="3" id="KW-0378">Hydrolase</keyword>
<dbReference type="Gene3D" id="3.40.630.10">
    <property type="entry name" value="Zn peptidases"/>
    <property type="match status" value="1"/>
</dbReference>
<keyword evidence="2" id="KW-0479">Metal-binding</keyword>
<evidence type="ECO:0000313" key="4">
    <source>
        <dbReference type="EMBL" id="GCE25439.1"/>
    </source>
</evidence>
<dbReference type="GO" id="GO:0008233">
    <property type="term" value="F:peptidase activity"/>
    <property type="evidence" value="ECO:0007669"/>
    <property type="project" value="UniProtKB-KW"/>
</dbReference>
<evidence type="ECO:0000256" key="2">
    <source>
        <dbReference type="ARBA" id="ARBA00022723"/>
    </source>
</evidence>
<dbReference type="GO" id="GO:0046872">
    <property type="term" value="F:metal ion binding"/>
    <property type="evidence" value="ECO:0007669"/>
    <property type="project" value="UniProtKB-KW"/>
</dbReference>
<dbReference type="OrthoDB" id="149356at2"/>
<gene>
    <name evidence="4" type="ORF">KDA_09230</name>
</gene>
<organism evidence="4 5">
    <name type="scientific">Dictyobacter alpinus</name>
    <dbReference type="NCBI Taxonomy" id="2014873"/>
    <lineage>
        <taxon>Bacteria</taxon>
        <taxon>Bacillati</taxon>
        <taxon>Chloroflexota</taxon>
        <taxon>Ktedonobacteria</taxon>
        <taxon>Ktedonobacterales</taxon>
        <taxon>Dictyobacteraceae</taxon>
        <taxon>Dictyobacter</taxon>
    </lineage>
</organism>
<evidence type="ECO:0000313" key="5">
    <source>
        <dbReference type="Proteomes" id="UP000287171"/>
    </source>
</evidence>
<keyword evidence="5" id="KW-1185">Reference proteome</keyword>